<organism evidence="1 2">
    <name type="scientific">Bradyrhizobium neotropicale</name>
    <dbReference type="NCBI Taxonomy" id="1497615"/>
    <lineage>
        <taxon>Bacteria</taxon>
        <taxon>Pseudomonadati</taxon>
        <taxon>Pseudomonadota</taxon>
        <taxon>Alphaproteobacteria</taxon>
        <taxon>Hyphomicrobiales</taxon>
        <taxon>Nitrobacteraceae</taxon>
        <taxon>Bradyrhizobium</taxon>
    </lineage>
</organism>
<gene>
    <name evidence="1" type="ORF">AXW67_01215</name>
</gene>
<dbReference type="AlphaFoldDB" id="A0A176YQ03"/>
<name>A0A176YQ03_9BRAD</name>
<dbReference type="EMBL" id="LSEF01000104">
    <property type="protein sequence ID" value="OAF08489.1"/>
    <property type="molecule type" value="Genomic_DNA"/>
</dbReference>
<accession>A0A176YQ03</accession>
<evidence type="ECO:0000313" key="2">
    <source>
        <dbReference type="Proteomes" id="UP000077173"/>
    </source>
</evidence>
<proteinExistence type="predicted"/>
<dbReference type="GeneID" id="32583199"/>
<evidence type="ECO:0000313" key="1">
    <source>
        <dbReference type="EMBL" id="OAF08489.1"/>
    </source>
</evidence>
<keyword evidence="2" id="KW-1185">Reference proteome</keyword>
<reference evidence="1 2" key="1">
    <citation type="submission" date="2016-02" db="EMBL/GenBank/DDBJ databases">
        <title>Draft genome sequence of the strain BR 10247T Bradyrhizobium neotropicale isolated from nodules of Centrolobium paraense.</title>
        <authorList>
            <person name="Simoes-Araujo J.L."/>
            <person name="Barauna A.C."/>
            <person name="Silva K."/>
            <person name="Zilli J.E."/>
        </authorList>
    </citation>
    <scope>NUCLEOTIDE SEQUENCE [LARGE SCALE GENOMIC DNA]</scope>
    <source>
        <strain evidence="1 2">BR 10247</strain>
    </source>
</reference>
<dbReference type="Proteomes" id="UP000077173">
    <property type="component" value="Unassembled WGS sequence"/>
</dbReference>
<sequence length="159" mass="17586">MVDDRIGLFVPLPIGPYAIDIAKSLGVFPHDPLSNGLLNGALKDGHDWSVIVKHWAYLRPPLERLQRIALANPDNPRLVLRPLVDAIRTESAGDPITAIEITDIESVGKHDPTGRRAMERQFALQSENESSRGPAEVESARVIDFASLEQRRHSEGVEL</sequence>
<comment type="caution">
    <text evidence="1">The sequence shown here is derived from an EMBL/GenBank/DDBJ whole genome shotgun (WGS) entry which is preliminary data.</text>
</comment>
<protein>
    <submittedName>
        <fullName evidence="1">Uncharacterized protein</fullName>
    </submittedName>
</protein>